<dbReference type="GO" id="GO:0016877">
    <property type="term" value="F:ligase activity, forming carbon-sulfur bonds"/>
    <property type="evidence" value="ECO:0007669"/>
    <property type="project" value="UniProtKB-ARBA"/>
</dbReference>
<dbReference type="Proteomes" id="UP000192050">
    <property type="component" value="Chromosome"/>
</dbReference>
<dbReference type="AlphaFoldDB" id="A0A1V0N408"/>
<dbReference type="CDD" id="cd05936">
    <property type="entry name" value="FC-FACS_FadD_like"/>
    <property type="match status" value="1"/>
</dbReference>
<organism evidence="5 6">
    <name type="scientific">Ferroplasma acidiphilum</name>
    <dbReference type="NCBI Taxonomy" id="74969"/>
    <lineage>
        <taxon>Archaea</taxon>
        <taxon>Methanobacteriati</taxon>
        <taxon>Thermoplasmatota</taxon>
        <taxon>Thermoplasmata</taxon>
        <taxon>Thermoplasmatales</taxon>
        <taxon>Ferroplasmaceae</taxon>
        <taxon>Ferroplasma</taxon>
    </lineage>
</organism>
<dbReference type="Gene3D" id="3.40.50.12780">
    <property type="entry name" value="N-terminal domain of ligase-like"/>
    <property type="match status" value="1"/>
</dbReference>
<dbReference type="SUPFAM" id="SSF56801">
    <property type="entry name" value="Acetyl-CoA synthetase-like"/>
    <property type="match status" value="1"/>
</dbReference>
<dbReference type="FunFam" id="3.30.300.30:FF:000008">
    <property type="entry name" value="2,3-dihydroxybenzoate-AMP ligase"/>
    <property type="match status" value="1"/>
</dbReference>
<comment type="similarity">
    <text evidence="1">Belongs to the ATP-dependent AMP-binding enzyme family.</text>
</comment>
<dbReference type="PROSITE" id="PS00455">
    <property type="entry name" value="AMP_BINDING"/>
    <property type="match status" value="1"/>
</dbReference>
<dbReference type="GeneID" id="31676501"/>
<gene>
    <name evidence="5" type="ORF">FAD_1002</name>
</gene>
<dbReference type="KEGG" id="fai:FAD_1002"/>
<feature type="domain" description="AMP-dependent synthetase/ligase" evidence="3">
    <location>
        <begin position="37"/>
        <end position="426"/>
    </location>
</feature>
<evidence type="ECO:0000256" key="2">
    <source>
        <dbReference type="ARBA" id="ARBA00022598"/>
    </source>
</evidence>
<name>A0A1V0N408_9ARCH</name>
<evidence type="ECO:0000259" key="4">
    <source>
        <dbReference type="Pfam" id="PF13193"/>
    </source>
</evidence>
<dbReference type="EMBL" id="CP015363">
    <property type="protein sequence ID" value="ARD84883.1"/>
    <property type="molecule type" value="Genomic_DNA"/>
</dbReference>
<feature type="domain" description="AMP-binding enzyme C-terminal" evidence="4">
    <location>
        <begin position="476"/>
        <end position="550"/>
    </location>
</feature>
<evidence type="ECO:0000256" key="1">
    <source>
        <dbReference type="ARBA" id="ARBA00006432"/>
    </source>
</evidence>
<dbReference type="PANTHER" id="PTHR43767:SF12">
    <property type="entry name" value="AMP-DEPENDENT SYNTHETASE AND LIGASE"/>
    <property type="match status" value="1"/>
</dbReference>
<dbReference type="Pfam" id="PF00501">
    <property type="entry name" value="AMP-binding"/>
    <property type="match status" value="1"/>
</dbReference>
<dbReference type="Pfam" id="PF13193">
    <property type="entry name" value="AMP-binding_C"/>
    <property type="match status" value="1"/>
</dbReference>
<protein>
    <submittedName>
        <fullName evidence="5">Long chain fatty acid Co-A ligase</fullName>
    </submittedName>
</protein>
<evidence type="ECO:0000313" key="6">
    <source>
        <dbReference type="Proteomes" id="UP000192050"/>
    </source>
</evidence>
<dbReference type="InterPro" id="IPR042099">
    <property type="entry name" value="ANL_N_sf"/>
</dbReference>
<dbReference type="Gene3D" id="3.30.300.30">
    <property type="match status" value="1"/>
</dbReference>
<proteinExistence type="inferred from homology"/>
<reference evidence="5 6" key="1">
    <citation type="submission" date="2011-10" db="EMBL/GenBank/DDBJ databases">
        <title>Metabolic and evolutionary patterns in the extreme acidophile Ferroplasma acidiphilum.</title>
        <authorList>
            <person name="Golyshina O.V."/>
            <person name="Kozyavkin S.A."/>
            <person name="Tatusov R.L."/>
            <person name="Slesarev A.I."/>
            <person name="Golyshin P.N."/>
        </authorList>
    </citation>
    <scope>NUCLEOTIDE SEQUENCE [LARGE SCALE GENOMIC DNA]</scope>
    <source>
        <strain evidence="6">Y</strain>
    </source>
</reference>
<dbReference type="InterPro" id="IPR000873">
    <property type="entry name" value="AMP-dep_synth/lig_dom"/>
</dbReference>
<dbReference type="InterPro" id="IPR050237">
    <property type="entry name" value="ATP-dep_AMP-bd_enzyme"/>
</dbReference>
<accession>A0A1V0N408</accession>
<dbReference type="InterPro" id="IPR045851">
    <property type="entry name" value="AMP-bd_C_sf"/>
</dbReference>
<keyword evidence="2 5" id="KW-0436">Ligase</keyword>
<dbReference type="OrthoDB" id="35688at2157"/>
<sequence length="563" mass="63424">MIEVKVNSLDEALQKSYPPWVRRTIEIPDISIYRAFSDSVEKNKDNIAIDFMGKKITYSSLKEKIDSISVRLGELGITKGDRIAVMLPNIPQYITYFFAIVKLGAVIVQVNPLYTIRELEFEIKDSGANTLIVMDDFIDKALPLYPAKLKRILVVKVQYYLPPVVSQLYTLIKKEHKKIPVADNIYLCKVPKKSRFVSKEADIDPENDPALLQYTGGTTGMPKAAILTHKNLISNAYQIIEYMPEEYKKNISYLSSIPFFHVYGMMTAMLTPLLQGSKIILIPDPRDIKTALKIIDKKKPVAFPGIPTLYHGIITYKDVKKYHIDNVKICISGASPLPVELQKNFESMTGAILVEGYGLSECSPVANVTPLVEDEREKYRRFGSVGLPVSNTYEKIVSTEDGVTEMPLNEPGELLIKGPQVMKGYWNRPDENAKTLVDGWLHTGDIAKMDEDGYVYIVDREKDLIIAGGYNIYPREIEEVIYENPKVSECAVIGVKDAHRGETVKAFIVKKDSSLTDVEIINFCKERLAVYKVPKIIEFRDELPLTLVGKVDKKALRGGDNGK</sequence>
<dbReference type="InterPro" id="IPR025110">
    <property type="entry name" value="AMP-bd_C"/>
</dbReference>
<evidence type="ECO:0000313" key="5">
    <source>
        <dbReference type="EMBL" id="ARD84883.1"/>
    </source>
</evidence>
<dbReference type="PANTHER" id="PTHR43767">
    <property type="entry name" value="LONG-CHAIN-FATTY-ACID--COA LIGASE"/>
    <property type="match status" value="1"/>
</dbReference>
<dbReference type="STRING" id="74969.FAD_1002"/>
<evidence type="ECO:0000259" key="3">
    <source>
        <dbReference type="Pfam" id="PF00501"/>
    </source>
</evidence>
<keyword evidence="6" id="KW-1185">Reference proteome</keyword>
<dbReference type="InterPro" id="IPR020845">
    <property type="entry name" value="AMP-binding_CS"/>
</dbReference>
<dbReference type="RefSeq" id="WP_081142318.1">
    <property type="nucleotide sequence ID" value="NZ_CP015363.1"/>
</dbReference>